<keyword evidence="1" id="KW-0479">Metal-binding</keyword>
<evidence type="ECO:0000313" key="6">
    <source>
        <dbReference type="Proteomes" id="UP000515121"/>
    </source>
</evidence>
<sequence length="746" mass="81301">MGSKWRKAKLALGLNLCAYLPRTLDDDDYCSLPSTERLSDAALLSPSNWENMASPRPITPLPSSHGLRLSKSLSRSSSKSSKQTCSICLTKMKNGGGHAIFTAECSHSFHFHCIASNVKHGNQICPVCRAKWKEIPMQSPSLDPPPVRAAINHAGWPQNDALMTVVRRLPPPRPDLSRRHVVPLFQASEPGVFNDDEYLDHPPVIAESKNSSDDLSLRTIKIKTCPEVSTLPRSSSYDNFTILVHLKAAATDAIQNPSRNHASLPQLSQNPRAPVDLVTVLDISGSMAGTKLALLKRAMGFVIQNLGCNDRLSVISFSSTARRLFPLRRMSDIGRQQALQAVNSLVANGGTNIAEGLRKGAKVMEDRREKNPVASIILLSDGQDTYNVNGAGANKSQPNYQLLVPLSMHAGDNTGFQIPVHAFGFGADHDASSMHSISEISGGTFSFIETEAVIQDAFAQCIGGLLSVVVQELQVGVECVDPSLSLGPLKAGSYPSRVMDDGKTGFIDVGDLYADEERDFLVSVKVPAESSECETSLLKVKCVYRDPLTKEMTTLESDVVRIQRPQIAGQEVVSIEVDRQRNRFQAAEAMAQARTTAEQGDLVGAVSILENCRRMLSETVSAKSHDRLCVALDAELKEMQERMASRHVYEASGRAYILSGLSSHSWQRATARGDSTDGSSLIQNYQTPSMVEMVTRSQAMLLGSPSTQRLVQPLWSLGSQPKPRNYQEKLRPPTDKPQSSISNDGC</sequence>
<evidence type="ECO:0000259" key="4">
    <source>
        <dbReference type="PROSITE" id="PS50089"/>
    </source>
</evidence>
<dbReference type="Pfam" id="PF00092">
    <property type="entry name" value="VWA"/>
    <property type="match status" value="1"/>
</dbReference>
<accession>A0A6P6AKN2</accession>
<feature type="chain" id="PRO_5044649168" evidence="3">
    <location>
        <begin position="26"/>
        <end position="746"/>
    </location>
</feature>
<dbReference type="RefSeq" id="XP_022765376.1">
    <property type="nucleotide sequence ID" value="XM_022909641.1"/>
</dbReference>
<dbReference type="SMART" id="SM00184">
    <property type="entry name" value="RING"/>
    <property type="match status" value="1"/>
</dbReference>
<feature type="compositionally biased region" description="Low complexity" evidence="2">
    <location>
        <begin position="63"/>
        <end position="78"/>
    </location>
</feature>
<protein>
    <submittedName>
        <fullName evidence="7 8">Uncharacterized protein LOC111310317 isoform X1</fullName>
    </submittedName>
</protein>
<dbReference type="InterPro" id="IPR036465">
    <property type="entry name" value="vWFA_dom_sf"/>
</dbReference>
<evidence type="ECO:0000313" key="8">
    <source>
        <dbReference type="RefSeq" id="XP_022765376.1"/>
    </source>
</evidence>
<dbReference type="AlphaFoldDB" id="A0A6P6AKN2"/>
<dbReference type="OrthoDB" id="687730at2759"/>
<dbReference type="InterPro" id="IPR032838">
    <property type="entry name" value="Vwaint_dom"/>
</dbReference>
<dbReference type="Pfam" id="PF17123">
    <property type="entry name" value="zf-RING_11"/>
    <property type="match status" value="1"/>
</dbReference>
<feature type="compositionally biased region" description="Polar residues" evidence="2">
    <location>
        <begin position="736"/>
        <end position="746"/>
    </location>
</feature>
<feature type="region of interest" description="Disordered" evidence="2">
    <location>
        <begin position="54"/>
        <end position="78"/>
    </location>
</feature>
<dbReference type="SUPFAM" id="SSF57850">
    <property type="entry name" value="RING/U-box"/>
    <property type="match status" value="1"/>
</dbReference>
<dbReference type="SMART" id="SM00327">
    <property type="entry name" value="VWA"/>
    <property type="match status" value="1"/>
</dbReference>
<evidence type="ECO:0000256" key="2">
    <source>
        <dbReference type="SAM" id="MobiDB-lite"/>
    </source>
</evidence>
<keyword evidence="1" id="KW-0862">Zinc</keyword>
<evidence type="ECO:0000256" key="3">
    <source>
        <dbReference type="SAM" id="SignalP"/>
    </source>
</evidence>
<gene>
    <name evidence="7 8" type="primary">LOC111310317</name>
</gene>
<reference evidence="7 8" key="1">
    <citation type="submission" date="2025-04" db="UniProtKB">
        <authorList>
            <consortium name="RefSeq"/>
        </authorList>
    </citation>
    <scope>IDENTIFICATION</scope>
    <source>
        <tissue evidence="7 8">Fruit stalk</tissue>
    </source>
</reference>
<keyword evidence="6" id="KW-1185">Reference proteome</keyword>
<name>A0A6P6AKN2_DURZI</name>
<dbReference type="PROSITE" id="PS50089">
    <property type="entry name" value="ZF_RING_2"/>
    <property type="match status" value="1"/>
</dbReference>
<dbReference type="KEGG" id="dzi:111310317"/>
<dbReference type="SUPFAM" id="SSF53300">
    <property type="entry name" value="vWA-like"/>
    <property type="match status" value="1"/>
</dbReference>
<feature type="compositionally biased region" description="Basic and acidic residues" evidence="2">
    <location>
        <begin position="725"/>
        <end position="734"/>
    </location>
</feature>
<dbReference type="GeneID" id="111310317"/>
<dbReference type="InterPro" id="IPR051266">
    <property type="entry name" value="CLCR"/>
</dbReference>
<feature type="domain" description="VWFA" evidence="5">
    <location>
        <begin position="276"/>
        <end position="462"/>
    </location>
</feature>
<proteinExistence type="predicted"/>
<evidence type="ECO:0000259" key="5">
    <source>
        <dbReference type="PROSITE" id="PS50234"/>
    </source>
</evidence>
<dbReference type="GO" id="GO:0008270">
    <property type="term" value="F:zinc ion binding"/>
    <property type="evidence" value="ECO:0007669"/>
    <property type="project" value="UniProtKB-KW"/>
</dbReference>
<feature type="domain" description="RING-type" evidence="4">
    <location>
        <begin position="85"/>
        <end position="129"/>
    </location>
</feature>
<evidence type="ECO:0000256" key="1">
    <source>
        <dbReference type="PROSITE-ProRule" id="PRU00175"/>
    </source>
</evidence>
<dbReference type="Gene3D" id="3.30.40.10">
    <property type="entry name" value="Zinc/RING finger domain, C3HC4 (zinc finger)"/>
    <property type="match status" value="1"/>
</dbReference>
<dbReference type="InterPro" id="IPR013083">
    <property type="entry name" value="Znf_RING/FYVE/PHD"/>
</dbReference>
<keyword evidence="3" id="KW-0732">Signal</keyword>
<dbReference type="CDD" id="cd23114">
    <property type="entry name" value="RING-H2_WAVH2"/>
    <property type="match status" value="1"/>
</dbReference>
<dbReference type="PROSITE" id="PS50234">
    <property type="entry name" value="VWFA"/>
    <property type="match status" value="1"/>
</dbReference>
<keyword evidence="1" id="KW-0863">Zinc-finger</keyword>
<feature type="region of interest" description="Disordered" evidence="2">
    <location>
        <begin position="714"/>
        <end position="746"/>
    </location>
</feature>
<dbReference type="Proteomes" id="UP000515121">
    <property type="component" value="Unplaced"/>
</dbReference>
<dbReference type="Gene3D" id="3.40.50.410">
    <property type="entry name" value="von Willebrand factor, type A domain"/>
    <property type="match status" value="1"/>
</dbReference>
<dbReference type="RefSeq" id="XP_022765375.1">
    <property type="nucleotide sequence ID" value="XM_022909640.1"/>
</dbReference>
<dbReference type="InterPro" id="IPR002035">
    <property type="entry name" value="VWF_A"/>
</dbReference>
<evidence type="ECO:0000313" key="7">
    <source>
        <dbReference type="RefSeq" id="XP_022765375.1"/>
    </source>
</evidence>
<dbReference type="CDD" id="cd01466">
    <property type="entry name" value="vWA_C3HC4_type"/>
    <property type="match status" value="1"/>
</dbReference>
<feature type="signal peptide" evidence="3">
    <location>
        <begin position="1"/>
        <end position="25"/>
    </location>
</feature>
<dbReference type="PANTHER" id="PTHR10579:SF43">
    <property type="entry name" value="ZINC FINGER (C3HC4-TYPE RING FINGER) FAMILY PROTEIN"/>
    <property type="match status" value="1"/>
</dbReference>
<dbReference type="Pfam" id="PF14624">
    <property type="entry name" value="Vwaint"/>
    <property type="match status" value="1"/>
</dbReference>
<dbReference type="InterPro" id="IPR001841">
    <property type="entry name" value="Znf_RING"/>
</dbReference>
<dbReference type="PANTHER" id="PTHR10579">
    <property type="entry name" value="CALCIUM-ACTIVATED CHLORIDE CHANNEL REGULATOR"/>
    <property type="match status" value="1"/>
</dbReference>
<organism evidence="6 7">
    <name type="scientific">Durio zibethinus</name>
    <name type="common">Durian</name>
    <dbReference type="NCBI Taxonomy" id="66656"/>
    <lineage>
        <taxon>Eukaryota</taxon>
        <taxon>Viridiplantae</taxon>
        <taxon>Streptophyta</taxon>
        <taxon>Embryophyta</taxon>
        <taxon>Tracheophyta</taxon>
        <taxon>Spermatophyta</taxon>
        <taxon>Magnoliopsida</taxon>
        <taxon>eudicotyledons</taxon>
        <taxon>Gunneridae</taxon>
        <taxon>Pentapetalae</taxon>
        <taxon>rosids</taxon>
        <taxon>malvids</taxon>
        <taxon>Malvales</taxon>
        <taxon>Malvaceae</taxon>
        <taxon>Helicteroideae</taxon>
        <taxon>Durio</taxon>
    </lineage>
</organism>